<evidence type="ECO:0008006" key="3">
    <source>
        <dbReference type="Google" id="ProtNLM"/>
    </source>
</evidence>
<dbReference type="Proteomes" id="UP000287872">
    <property type="component" value="Unassembled WGS sequence"/>
</dbReference>
<dbReference type="AlphaFoldDB" id="A0A401ULP7"/>
<sequence>MKKCFIVCPIGDENTTTRKRSDLLFKHIITPVCESCELDPIRVDHLNDTDSITETIIKNLKDSDLVIADLTEHNPNAFFELGYRFALGKPVIHLSQKGTKLPFDISAIRTLPYDLSDLDAVEELKTRLIKTIQNINFDESTSVIENQASNFNAQILQEIFKIQDSIKQLTVDISHKDTSAVSVLADKLIQILAQKLLRQL</sequence>
<protein>
    <recommendedName>
        <fullName evidence="3">Nucleoside 2-deoxyribosyltransferase</fullName>
    </recommendedName>
</protein>
<dbReference type="Pfam" id="PF05014">
    <property type="entry name" value="Nuc_deoxyrib_tr"/>
    <property type="match status" value="1"/>
</dbReference>
<dbReference type="Gene3D" id="3.40.50.450">
    <property type="match status" value="1"/>
</dbReference>
<dbReference type="SUPFAM" id="SSF52309">
    <property type="entry name" value="N-(deoxy)ribosyltransferase-like"/>
    <property type="match status" value="1"/>
</dbReference>
<comment type="caution">
    <text evidence="1">The sequence shown here is derived from an EMBL/GenBank/DDBJ whole genome shotgun (WGS) entry which is preliminary data.</text>
</comment>
<accession>A0A401ULP7</accession>
<dbReference type="InterPro" id="IPR007710">
    <property type="entry name" value="Nucleoside_deoxyribTrfase"/>
</dbReference>
<keyword evidence="2" id="KW-1185">Reference proteome</keyword>
<organism evidence="1 2">
    <name type="scientific">Clostridium tagluense</name>
    <dbReference type="NCBI Taxonomy" id="360422"/>
    <lineage>
        <taxon>Bacteria</taxon>
        <taxon>Bacillati</taxon>
        <taxon>Bacillota</taxon>
        <taxon>Clostridia</taxon>
        <taxon>Eubacteriales</taxon>
        <taxon>Clostridiaceae</taxon>
        <taxon>Clostridium</taxon>
    </lineage>
</organism>
<dbReference type="EMBL" id="BHYK01000010">
    <property type="protein sequence ID" value="GCD10454.1"/>
    <property type="molecule type" value="Genomic_DNA"/>
</dbReference>
<dbReference type="RefSeq" id="WP_233439748.1">
    <property type="nucleotide sequence ID" value="NZ_BHYK01000010.1"/>
</dbReference>
<reference evidence="1 2" key="1">
    <citation type="submission" date="2018-11" db="EMBL/GenBank/DDBJ databases">
        <title>Genome sequencing and assembly of Clostridium tagluense strain A121.</title>
        <authorList>
            <person name="Murakami T."/>
            <person name="Segawa T."/>
            <person name="Shcherbakova V.A."/>
            <person name="Mori H."/>
            <person name="Yoshimura Y."/>
        </authorList>
    </citation>
    <scope>NUCLEOTIDE SEQUENCE [LARGE SCALE GENOMIC DNA]</scope>
    <source>
        <strain evidence="1 2">A121</strain>
    </source>
</reference>
<name>A0A401ULP7_9CLOT</name>
<evidence type="ECO:0000313" key="1">
    <source>
        <dbReference type="EMBL" id="GCD10454.1"/>
    </source>
</evidence>
<evidence type="ECO:0000313" key="2">
    <source>
        <dbReference type="Proteomes" id="UP000287872"/>
    </source>
</evidence>
<gene>
    <name evidence="1" type="ORF">Ctaglu_20770</name>
</gene>
<proteinExistence type="predicted"/>